<sequence>MFETLTCSSGLNTVRVKRSVAVQFSSRIAGLRMAVAFILMERLEGIFLILNTILERQVKEIKHLNEELYLCKDELKRQVKSTIDSMEQKASILNLIRLKSEELDALKLESMRLHDRNVALTKELVSLKLVSDVNLEEDEVLKPASFGNEANNKDTVDIIRKSVVILIISGLAQMIVLLPSSDKGRRIDMVIEVKDNETLRALKAPKKTKCKGIVTECIKDNFNALSTSVSSIGTAINNDNCNTIDSATDEEVSSSLDDIREVWPILNIRKDSLSPAPLSRPGNLLSVPFEFDGGRVKVPRSMNLSSLDAKENSLSSKKCKYEAKTSSLQSQGSLQIEHFFGEPVSNQRYMWLILSSKLNVGGH</sequence>
<name>A0A4U5QCU9_POPAL</name>
<dbReference type="STRING" id="43335.A0A4U5QCU9"/>
<dbReference type="PANTHER" id="PTHR47344:SF1">
    <property type="entry name" value="RING ZINC FINGER PROTEIN-RELATED"/>
    <property type="match status" value="1"/>
</dbReference>
<reference evidence="1" key="1">
    <citation type="submission" date="2018-10" db="EMBL/GenBank/DDBJ databases">
        <title>Population genomic analysis revealed the cold adaptation of white poplar.</title>
        <authorList>
            <person name="Liu Y.-J."/>
        </authorList>
    </citation>
    <scope>NUCLEOTIDE SEQUENCE [LARGE SCALE GENOMIC DNA]</scope>
    <source>
        <strain evidence="1">PAL-ZL1</strain>
    </source>
</reference>
<dbReference type="PANTHER" id="PTHR47344">
    <property type="entry name" value="RING ZINC FINGER PROTEIN-RELATED"/>
    <property type="match status" value="1"/>
</dbReference>
<protein>
    <submittedName>
        <fullName evidence="1">Uncharacterized protein</fullName>
    </submittedName>
</protein>
<comment type="caution">
    <text evidence="1">The sequence shown here is derived from an EMBL/GenBank/DDBJ whole genome shotgun (WGS) entry which is preliminary data.</text>
</comment>
<dbReference type="AlphaFoldDB" id="A0A4U5QCU9"/>
<proteinExistence type="predicted"/>
<accession>A0A4U5QCU9</accession>
<evidence type="ECO:0000313" key="1">
    <source>
        <dbReference type="EMBL" id="TKS06225.1"/>
    </source>
</evidence>
<gene>
    <name evidence="1" type="ORF">D5086_0000125410</name>
</gene>
<organism evidence="1">
    <name type="scientific">Populus alba</name>
    <name type="common">White poplar</name>
    <dbReference type="NCBI Taxonomy" id="43335"/>
    <lineage>
        <taxon>Eukaryota</taxon>
        <taxon>Viridiplantae</taxon>
        <taxon>Streptophyta</taxon>
        <taxon>Embryophyta</taxon>
        <taxon>Tracheophyta</taxon>
        <taxon>Spermatophyta</taxon>
        <taxon>Magnoliopsida</taxon>
        <taxon>eudicotyledons</taxon>
        <taxon>Gunneridae</taxon>
        <taxon>Pentapetalae</taxon>
        <taxon>rosids</taxon>
        <taxon>fabids</taxon>
        <taxon>Malpighiales</taxon>
        <taxon>Salicaceae</taxon>
        <taxon>Saliceae</taxon>
        <taxon>Populus</taxon>
    </lineage>
</organism>
<dbReference type="EMBL" id="RCHU01000355">
    <property type="protein sequence ID" value="TKS06225.1"/>
    <property type="molecule type" value="Genomic_DNA"/>
</dbReference>